<dbReference type="AlphaFoldDB" id="V9KTC4"/>
<keyword evidence="4 13" id="KW-0812">Transmembrane</keyword>
<evidence type="ECO:0000256" key="8">
    <source>
        <dbReference type="ARBA" id="ARBA00023315"/>
    </source>
</evidence>
<keyword evidence="7 13" id="KW-0472">Membrane</keyword>
<evidence type="ECO:0000256" key="13">
    <source>
        <dbReference type="SAM" id="Phobius"/>
    </source>
</evidence>
<dbReference type="InterPro" id="IPR004299">
    <property type="entry name" value="MBOAT_fam"/>
</dbReference>
<evidence type="ECO:0000256" key="9">
    <source>
        <dbReference type="ARBA" id="ARBA00038269"/>
    </source>
</evidence>
<dbReference type="Pfam" id="PF03062">
    <property type="entry name" value="MBOAT"/>
    <property type="match status" value="1"/>
</dbReference>
<dbReference type="GO" id="GO:0017147">
    <property type="term" value="F:Wnt-protein binding"/>
    <property type="evidence" value="ECO:0007669"/>
    <property type="project" value="TreeGrafter"/>
</dbReference>
<dbReference type="InterPro" id="IPR049941">
    <property type="entry name" value="LPLAT_7/PORCN-like"/>
</dbReference>
<evidence type="ECO:0000256" key="2">
    <source>
        <dbReference type="ARBA" id="ARBA00022679"/>
    </source>
</evidence>
<name>V9KTC4_CALMI</name>
<dbReference type="GO" id="GO:0016055">
    <property type="term" value="P:Wnt signaling pathway"/>
    <property type="evidence" value="ECO:0007669"/>
    <property type="project" value="UniProtKB-KW"/>
</dbReference>
<sequence length="461" mass="52674">MEMPSRQDFFRQLLSDCVIPTAGQGLEQVWQLLLVCLGCRVFWRLGLPPWLKHLGTVVGGFYCLSHFFQLQVIWVVLLSVMCYIVLFLCRHSHYRGVFLSVTILIYLLMGEMHMVDTVSWHKMRGAQMIVAMKAISLGFDMDQGSVTTIPSPVQFMGYIYFVGTVIFGPWISFNSYLQAVESQRMSFAWFRKVTGSMVKSIVCLVISTCVAPFLFPYFIPIYGDKLLTRKRKKIRGTFIRWLRAYENAVSFHFSSYFVGFLSETSATLAGVGYTLEKDNVKWDLVVSEPQRVELPRSMVEVVSSWNLPMSRWLNTYVFKSTQTLGRFPAILVTYAASALLHGLSFHLGAVLLSLGFITYVEHVLRKKLASIFSACVLARRCPSGCSHRNKTTLGVRVINLLFGLLSVFQLTYLGSFFDVDGDDMLEEEGYGVTFTLQRWRELSWAGHWVTLTLWVFYRLLG</sequence>
<feature type="transmembrane region" description="Helical" evidence="13">
    <location>
        <begin position="198"/>
        <end position="219"/>
    </location>
</feature>
<keyword evidence="6 13" id="KW-1133">Transmembrane helix</keyword>
<feature type="transmembrane region" description="Helical" evidence="13">
    <location>
        <begin position="334"/>
        <end position="360"/>
    </location>
</feature>
<evidence type="ECO:0000256" key="4">
    <source>
        <dbReference type="ARBA" id="ARBA00022692"/>
    </source>
</evidence>
<keyword evidence="5" id="KW-0256">Endoplasmic reticulum</keyword>
<keyword evidence="2" id="KW-0808">Transferase</keyword>
<evidence type="ECO:0000256" key="7">
    <source>
        <dbReference type="ARBA" id="ARBA00023136"/>
    </source>
</evidence>
<protein>
    <recommendedName>
        <fullName evidence="11">Protein-serine O-palmitoleoyltransferase porcupine</fullName>
        <ecNumber evidence="10">2.3.1.250</ecNumber>
    </recommendedName>
</protein>
<dbReference type="GO" id="GO:0061355">
    <property type="term" value="P:Wnt protein secretion"/>
    <property type="evidence" value="ECO:0007669"/>
    <property type="project" value="TreeGrafter"/>
</dbReference>
<evidence type="ECO:0000256" key="11">
    <source>
        <dbReference type="ARBA" id="ARBA00040371"/>
    </source>
</evidence>
<evidence type="ECO:0000313" key="14">
    <source>
        <dbReference type="EMBL" id="AFP01732.1"/>
    </source>
</evidence>
<evidence type="ECO:0000256" key="3">
    <source>
        <dbReference type="ARBA" id="ARBA00022687"/>
    </source>
</evidence>
<keyword evidence="8" id="KW-0012">Acyltransferase</keyword>
<feature type="transmembrane region" description="Helical" evidence="13">
    <location>
        <begin position="158"/>
        <end position="177"/>
    </location>
</feature>
<keyword evidence="3" id="KW-0879">Wnt signaling pathway</keyword>
<evidence type="ECO:0000256" key="1">
    <source>
        <dbReference type="ARBA" id="ARBA00004477"/>
    </source>
</evidence>
<feature type="transmembrane region" description="Helical" evidence="13">
    <location>
        <begin position="67"/>
        <end position="89"/>
    </location>
</feature>
<proteinExistence type="evidence at transcript level"/>
<dbReference type="GO" id="GO:0030258">
    <property type="term" value="P:lipid modification"/>
    <property type="evidence" value="ECO:0007669"/>
    <property type="project" value="TreeGrafter"/>
</dbReference>
<dbReference type="PANTHER" id="PTHR13906:SF12">
    <property type="entry name" value="PROTEIN-SERINE O-PALMITOLEOYLTRANSFERASE PORCUPINE"/>
    <property type="match status" value="1"/>
</dbReference>
<evidence type="ECO:0000256" key="6">
    <source>
        <dbReference type="ARBA" id="ARBA00022989"/>
    </source>
</evidence>
<evidence type="ECO:0000256" key="10">
    <source>
        <dbReference type="ARBA" id="ARBA00038867"/>
    </source>
</evidence>
<dbReference type="PANTHER" id="PTHR13906">
    <property type="entry name" value="PORCUPINE"/>
    <property type="match status" value="1"/>
</dbReference>
<comment type="catalytic activity">
    <reaction evidence="12">
        <text>[Wnt protein]-L-serine + (9Z)-hexadecenoyl-CoA = [Wnt protein]-O-(9Z)-hexadecenoyl-L-serine + CoA</text>
        <dbReference type="Rhea" id="RHEA:45336"/>
        <dbReference type="Rhea" id="RHEA-COMP:11170"/>
        <dbReference type="Rhea" id="RHEA-COMP:11171"/>
        <dbReference type="ChEBI" id="CHEBI:29999"/>
        <dbReference type="ChEBI" id="CHEBI:57287"/>
        <dbReference type="ChEBI" id="CHEBI:61540"/>
        <dbReference type="ChEBI" id="CHEBI:85189"/>
        <dbReference type="EC" id="2.3.1.250"/>
    </reaction>
</comment>
<accession>V9KTC4</accession>
<dbReference type="GO" id="GO:0005789">
    <property type="term" value="C:endoplasmic reticulum membrane"/>
    <property type="evidence" value="ECO:0007669"/>
    <property type="project" value="UniProtKB-SubCell"/>
</dbReference>
<evidence type="ECO:0000256" key="12">
    <source>
        <dbReference type="ARBA" id="ARBA00047978"/>
    </source>
</evidence>
<feature type="transmembrane region" description="Helical" evidence="13">
    <location>
        <begin position="96"/>
        <end position="115"/>
    </location>
</feature>
<reference evidence="14" key="1">
    <citation type="journal article" date="2014" name="Nature">
        <title>Elephant shark genome provides unique insights into gnathostome evolution.</title>
        <authorList>
            <consortium name="International Elephant Shark Genome Sequencing Consortium"/>
            <person name="Venkatesh B."/>
            <person name="Lee A.P."/>
            <person name="Ravi V."/>
            <person name="Maurya A.K."/>
            <person name="Lian M.M."/>
            <person name="Swann J.B."/>
            <person name="Ohta Y."/>
            <person name="Flajnik M.F."/>
            <person name="Sutoh Y."/>
            <person name="Kasahara M."/>
            <person name="Hoon S."/>
            <person name="Gangu V."/>
            <person name="Roy S.W."/>
            <person name="Irimia M."/>
            <person name="Korzh V."/>
            <person name="Kondrychyn I."/>
            <person name="Lim Z.W."/>
            <person name="Tay B.H."/>
            <person name="Tohari S."/>
            <person name="Kong K.W."/>
            <person name="Ho S."/>
            <person name="Lorente-Galdos B."/>
            <person name="Quilez J."/>
            <person name="Marques-Bonet T."/>
            <person name="Raney B.J."/>
            <person name="Ingham P.W."/>
            <person name="Tay A."/>
            <person name="Hillier L.W."/>
            <person name="Minx P."/>
            <person name="Boehm T."/>
            <person name="Wilson R.K."/>
            <person name="Brenner S."/>
            <person name="Warren W.C."/>
        </authorList>
    </citation>
    <scope>NUCLEOTIDE SEQUENCE</scope>
    <source>
        <tissue evidence="14">Brain</tissue>
    </source>
</reference>
<dbReference type="GO" id="GO:1990698">
    <property type="term" value="F:palmitoleoyltransferase activity"/>
    <property type="evidence" value="ECO:0007669"/>
    <property type="project" value="UniProtKB-EC"/>
</dbReference>
<dbReference type="EMBL" id="JW869214">
    <property type="protein sequence ID" value="AFP01732.1"/>
    <property type="molecule type" value="mRNA"/>
</dbReference>
<evidence type="ECO:0000256" key="5">
    <source>
        <dbReference type="ARBA" id="ARBA00022824"/>
    </source>
</evidence>
<organism evidence="14">
    <name type="scientific">Callorhinchus milii</name>
    <name type="common">Ghost shark</name>
    <dbReference type="NCBI Taxonomy" id="7868"/>
    <lineage>
        <taxon>Eukaryota</taxon>
        <taxon>Metazoa</taxon>
        <taxon>Chordata</taxon>
        <taxon>Craniata</taxon>
        <taxon>Vertebrata</taxon>
        <taxon>Chondrichthyes</taxon>
        <taxon>Holocephali</taxon>
        <taxon>Chimaeriformes</taxon>
        <taxon>Callorhinchidae</taxon>
        <taxon>Callorhinchus</taxon>
    </lineage>
</organism>
<feature type="transmembrane region" description="Helical" evidence="13">
    <location>
        <begin position="397"/>
        <end position="417"/>
    </location>
</feature>
<comment type="similarity">
    <text evidence="9">Belongs to the membrane-bound acyltransferase family. Porcupine subfamily.</text>
</comment>
<comment type="subcellular location">
    <subcellularLocation>
        <location evidence="1">Endoplasmic reticulum membrane</location>
        <topology evidence="1">Multi-pass membrane protein</topology>
    </subcellularLocation>
</comment>
<dbReference type="EC" id="2.3.1.250" evidence="10"/>